<comment type="caution">
    <text evidence="1">The sequence shown here is derived from an EMBL/GenBank/DDBJ whole genome shotgun (WGS) entry which is preliminary data.</text>
</comment>
<gene>
    <name evidence="1" type="ORF">CPJ18_22050</name>
</gene>
<dbReference type="AlphaFoldDB" id="A0AAE5RTN2"/>
<organism evidence="1 2">
    <name type="scientific">Agrobacterium rosae</name>
    <dbReference type="NCBI Taxonomy" id="1972867"/>
    <lineage>
        <taxon>Bacteria</taxon>
        <taxon>Pseudomonadati</taxon>
        <taxon>Pseudomonadota</taxon>
        <taxon>Alphaproteobacteria</taxon>
        <taxon>Hyphomicrobiales</taxon>
        <taxon>Rhizobiaceae</taxon>
        <taxon>Rhizobium/Agrobacterium group</taxon>
        <taxon>Agrobacterium</taxon>
    </lineage>
</organism>
<dbReference type="Proteomes" id="UP000237447">
    <property type="component" value="Unassembled WGS sequence"/>
</dbReference>
<protein>
    <submittedName>
        <fullName evidence="1">Uncharacterized protein</fullName>
    </submittedName>
</protein>
<sequence length="248" mass="27275">MSYDLLPGTPGVYDASVLQPFVDSLPSPEEQNHSMITVLNLQNLSGYVNDYAAAVGLHNHVQDLRRSLLSANAPDTLILNNSLHLIKNWDDMAGREAAMTLFHFGKALMQIKANMRLTPTIKEESDSDILRKASGELERGFPNYNVARHAVGHRAEAVGSFDGVKEHAIEIEGGKEFLIGQVRGDDYIATFEKKLLTVPLTEEARQRLSDIAALIYSAFPKLVHLLPSLSFSASSPEPSETPLENHDA</sequence>
<dbReference type="RefSeq" id="WP_103660044.1">
    <property type="nucleotide sequence ID" value="NZ_NXEJ01000011.1"/>
</dbReference>
<name>A0AAE5RTN2_9HYPH</name>
<proteinExistence type="predicted"/>
<accession>A0AAE5RTN2</accession>
<reference evidence="1 2" key="1">
    <citation type="journal article" date="2018" name="Syst. Appl. Microbiol.">
        <title>Agrobacterium rosae sp. nov., isolated from galls on different agricultural crops.</title>
        <authorList>
            <person name="Kuzmanovic N."/>
            <person name="Pulawska J."/>
            <person name="Smalla K."/>
            <person name="Nesme X."/>
        </authorList>
    </citation>
    <scope>NUCLEOTIDE SEQUENCE [LARGE SCALE GENOMIC DNA]</scope>
    <source>
        <strain evidence="1 2">NCPPB 1650</strain>
    </source>
</reference>
<evidence type="ECO:0000313" key="2">
    <source>
        <dbReference type="Proteomes" id="UP000237447"/>
    </source>
</evidence>
<evidence type="ECO:0000313" key="1">
    <source>
        <dbReference type="EMBL" id="POO49136.1"/>
    </source>
</evidence>
<dbReference type="EMBL" id="NXEJ01000011">
    <property type="protein sequence ID" value="POO49136.1"/>
    <property type="molecule type" value="Genomic_DNA"/>
</dbReference>
<dbReference type="GeneID" id="86881999"/>